<comment type="caution">
    <text evidence="1">The sequence shown here is derived from an EMBL/GenBank/DDBJ whole genome shotgun (WGS) entry which is preliminary data.</text>
</comment>
<dbReference type="EMBL" id="VSRR010094812">
    <property type="protein sequence ID" value="MPC93412.1"/>
    <property type="molecule type" value="Genomic_DNA"/>
</dbReference>
<gene>
    <name evidence="1" type="ORF">E2C01_088538</name>
</gene>
<dbReference type="AlphaFoldDB" id="A0A5B7JB17"/>
<evidence type="ECO:0000313" key="1">
    <source>
        <dbReference type="EMBL" id="MPC93412.1"/>
    </source>
</evidence>
<name>A0A5B7JB17_PORTR</name>
<accession>A0A5B7JB17</accession>
<organism evidence="1 2">
    <name type="scientific">Portunus trituberculatus</name>
    <name type="common">Swimming crab</name>
    <name type="synonym">Neptunus trituberculatus</name>
    <dbReference type="NCBI Taxonomy" id="210409"/>
    <lineage>
        <taxon>Eukaryota</taxon>
        <taxon>Metazoa</taxon>
        <taxon>Ecdysozoa</taxon>
        <taxon>Arthropoda</taxon>
        <taxon>Crustacea</taxon>
        <taxon>Multicrustacea</taxon>
        <taxon>Malacostraca</taxon>
        <taxon>Eumalacostraca</taxon>
        <taxon>Eucarida</taxon>
        <taxon>Decapoda</taxon>
        <taxon>Pleocyemata</taxon>
        <taxon>Brachyura</taxon>
        <taxon>Eubrachyura</taxon>
        <taxon>Portunoidea</taxon>
        <taxon>Portunidae</taxon>
        <taxon>Portuninae</taxon>
        <taxon>Portunus</taxon>
    </lineage>
</organism>
<protein>
    <submittedName>
        <fullName evidence="1">Uncharacterized protein</fullName>
    </submittedName>
</protein>
<reference evidence="1 2" key="1">
    <citation type="submission" date="2019-05" db="EMBL/GenBank/DDBJ databases">
        <title>Another draft genome of Portunus trituberculatus and its Hox gene families provides insights of decapod evolution.</title>
        <authorList>
            <person name="Jeong J.-H."/>
            <person name="Song I."/>
            <person name="Kim S."/>
            <person name="Choi T."/>
            <person name="Kim D."/>
            <person name="Ryu S."/>
            <person name="Kim W."/>
        </authorList>
    </citation>
    <scope>NUCLEOTIDE SEQUENCE [LARGE SCALE GENOMIC DNA]</scope>
    <source>
        <tissue evidence="1">Muscle</tissue>
    </source>
</reference>
<sequence>MQSRFELEGVAEVKVCNMFRCLFVLRRMVGRCTCVKTTRLATFPVRTCGAAMPPHATLRLVAVTQNPTMICIRRVLPCISWSHCWCWNFYDDDDKDNDDNNDAVVIIVVNK</sequence>
<dbReference type="Proteomes" id="UP000324222">
    <property type="component" value="Unassembled WGS sequence"/>
</dbReference>
<evidence type="ECO:0000313" key="2">
    <source>
        <dbReference type="Proteomes" id="UP000324222"/>
    </source>
</evidence>
<keyword evidence="2" id="KW-1185">Reference proteome</keyword>
<proteinExistence type="predicted"/>